<feature type="domain" description="XPG N-terminal" evidence="19">
    <location>
        <begin position="1"/>
        <end position="99"/>
    </location>
</feature>
<feature type="domain" description="XPG-I" evidence="18">
    <location>
        <begin position="138"/>
        <end position="213"/>
    </location>
</feature>
<dbReference type="InterPro" id="IPR019974">
    <property type="entry name" value="XPG_CS"/>
</dbReference>
<evidence type="ECO:0000313" key="21">
    <source>
        <dbReference type="Proteomes" id="UP001151752"/>
    </source>
</evidence>
<keyword evidence="17" id="KW-0812">Transmembrane</keyword>
<evidence type="ECO:0000256" key="7">
    <source>
        <dbReference type="ARBA" id="ARBA00022763"/>
    </source>
</evidence>
<keyword evidence="9" id="KW-0378">Hydrolase</keyword>
<evidence type="ECO:0000256" key="11">
    <source>
        <dbReference type="ARBA" id="ARBA00022842"/>
    </source>
</evidence>
<evidence type="ECO:0000256" key="4">
    <source>
        <dbReference type="ARBA" id="ARBA00020324"/>
    </source>
</evidence>
<dbReference type="GO" id="GO:0046872">
    <property type="term" value="F:metal ion binding"/>
    <property type="evidence" value="ECO:0007669"/>
    <property type="project" value="UniProtKB-KW"/>
</dbReference>
<evidence type="ECO:0000259" key="19">
    <source>
        <dbReference type="SMART" id="SM00485"/>
    </source>
</evidence>
<dbReference type="InterPro" id="IPR006085">
    <property type="entry name" value="XPG_DNA_repair_N"/>
</dbReference>
<dbReference type="InterPro" id="IPR044752">
    <property type="entry name" value="PIN-like_EXO1"/>
</dbReference>
<dbReference type="PROSITE" id="PS00841">
    <property type="entry name" value="XPG_1"/>
    <property type="match status" value="1"/>
</dbReference>
<dbReference type="FunFam" id="3.40.50.1010:FF:000002">
    <property type="entry name" value="Exonuclease 1, putative"/>
    <property type="match status" value="1"/>
</dbReference>
<dbReference type="PANTHER" id="PTHR11081">
    <property type="entry name" value="FLAP ENDONUCLEASE FAMILY MEMBER"/>
    <property type="match status" value="1"/>
</dbReference>
<dbReference type="GO" id="GO:0005634">
    <property type="term" value="C:nucleus"/>
    <property type="evidence" value="ECO:0007669"/>
    <property type="project" value="UniProtKB-SubCell"/>
</dbReference>
<evidence type="ECO:0000256" key="10">
    <source>
        <dbReference type="ARBA" id="ARBA00022839"/>
    </source>
</evidence>
<evidence type="ECO:0000256" key="14">
    <source>
        <dbReference type="ARBA" id="ARBA00023204"/>
    </source>
</evidence>
<evidence type="ECO:0000256" key="1">
    <source>
        <dbReference type="ARBA" id="ARBA00001946"/>
    </source>
</evidence>
<keyword evidence="12" id="KW-0267">Excision nuclease</keyword>
<organism evidence="20 21">
    <name type="scientific">Salix koriyanagi</name>
    <dbReference type="NCBI Taxonomy" id="2511006"/>
    <lineage>
        <taxon>Eukaryota</taxon>
        <taxon>Viridiplantae</taxon>
        <taxon>Streptophyta</taxon>
        <taxon>Embryophyta</taxon>
        <taxon>Tracheophyta</taxon>
        <taxon>Spermatophyta</taxon>
        <taxon>Magnoliopsida</taxon>
        <taxon>eudicotyledons</taxon>
        <taxon>Gunneridae</taxon>
        <taxon>Pentapetalae</taxon>
        <taxon>rosids</taxon>
        <taxon>fabids</taxon>
        <taxon>Malpighiales</taxon>
        <taxon>Salicaceae</taxon>
        <taxon>Saliceae</taxon>
        <taxon>Salix</taxon>
    </lineage>
</organism>
<dbReference type="AlphaFoldDB" id="A0A9Q0UEA9"/>
<dbReference type="FunFam" id="1.10.150.20:FF:000011">
    <property type="entry name" value="exonuclease 1"/>
    <property type="match status" value="1"/>
</dbReference>
<dbReference type="SUPFAM" id="SSF47807">
    <property type="entry name" value="5' to 3' exonuclease, C-terminal subdomain"/>
    <property type="match status" value="1"/>
</dbReference>
<evidence type="ECO:0000256" key="16">
    <source>
        <dbReference type="ARBA" id="ARBA00060210"/>
    </source>
</evidence>
<keyword evidence="7" id="KW-0227">DNA damage</keyword>
<evidence type="ECO:0000259" key="18">
    <source>
        <dbReference type="SMART" id="SM00484"/>
    </source>
</evidence>
<protein>
    <recommendedName>
        <fullName evidence="4">Exonuclease 1</fullName>
    </recommendedName>
</protein>
<keyword evidence="20" id="KW-0255">Endonuclease</keyword>
<dbReference type="Pfam" id="PF00752">
    <property type="entry name" value="XPG_N"/>
    <property type="match status" value="1"/>
</dbReference>
<keyword evidence="8" id="KW-0228">DNA excision</keyword>
<keyword evidence="6" id="KW-0479">Metal-binding</keyword>
<keyword evidence="17" id="KW-0472">Membrane</keyword>
<dbReference type="CDD" id="cd09908">
    <property type="entry name" value="H3TH_EXO1"/>
    <property type="match status" value="1"/>
</dbReference>
<dbReference type="GO" id="GO:0035312">
    <property type="term" value="F:5'-3' DNA exonuclease activity"/>
    <property type="evidence" value="ECO:0007669"/>
    <property type="project" value="InterPro"/>
</dbReference>
<dbReference type="InterPro" id="IPR036279">
    <property type="entry name" value="5-3_exonuclease_C_sf"/>
</dbReference>
<keyword evidence="13" id="KW-0238">DNA-binding</keyword>
<keyword evidence="17" id="KW-1133">Transmembrane helix</keyword>
<evidence type="ECO:0000256" key="15">
    <source>
        <dbReference type="ARBA" id="ARBA00023242"/>
    </source>
</evidence>
<evidence type="ECO:0000256" key="6">
    <source>
        <dbReference type="ARBA" id="ARBA00022723"/>
    </source>
</evidence>
<dbReference type="GO" id="GO:0003677">
    <property type="term" value="F:DNA binding"/>
    <property type="evidence" value="ECO:0007669"/>
    <property type="project" value="UniProtKB-KW"/>
</dbReference>
<evidence type="ECO:0000256" key="3">
    <source>
        <dbReference type="ARBA" id="ARBA00010563"/>
    </source>
</evidence>
<evidence type="ECO:0000256" key="9">
    <source>
        <dbReference type="ARBA" id="ARBA00022801"/>
    </source>
</evidence>
<proteinExistence type="inferred from homology"/>
<dbReference type="Gene3D" id="1.10.150.20">
    <property type="entry name" value="5' to 3' exonuclease, C-terminal subdomain"/>
    <property type="match status" value="1"/>
</dbReference>
<dbReference type="PRINTS" id="PR00853">
    <property type="entry name" value="XPGRADSUPER"/>
</dbReference>
<dbReference type="SMART" id="SM00484">
    <property type="entry name" value="XPGI"/>
    <property type="match status" value="1"/>
</dbReference>
<dbReference type="InterPro" id="IPR037315">
    <property type="entry name" value="EXO1_H3TH"/>
</dbReference>
<dbReference type="GO" id="GO:0017108">
    <property type="term" value="F:5'-flap endonuclease activity"/>
    <property type="evidence" value="ECO:0007669"/>
    <property type="project" value="TreeGrafter"/>
</dbReference>
<dbReference type="Pfam" id="PF00867">
    <property type="entry name" value="XPG_I"/>
    <property type="match status" value="1"/>
</dbReference>
<gene>
    <name evidence="20" type="ORF">OIU74_006442</name>
</gene>
<feature type="transmembrane region" description="Helical" evidence="17">
    <location>
        <begin position="281"/>
        <end position="303"/>
    </location>
</feature>
<dbReference type="Proteomes" id="UP001151752">
    <property type="component" value="Chromosome 11"/>
</dbReference>
<evidence type="ECO:0000256" key="8">
    <source>
        <dbReference type="ARBA" id="ARBA00022769"/>
    </source>
</evidence>
<keyword evidence="15" id="KW-0539">Nucleus</keyword>
<reference evidence="20" key="1">
    <citation type="submission" date="2022-11" db="EMBL/GenBank/DDBJ databases">
        <authorList>
            <person name="Hyden B.L."/>
            <person name="Feng K."/>
            <person name="Yates T."/>
            <person name="Jawdy S."/>
            <person name="Smart L.B."/>
            <person name="Muchero W."/>
        </authorList>
    </citation>
    <scope>NUCLEOTIDE SEQUENCE</scope>
    <source>
        <tissue evidence="20">Shoot tip</tissue>
    </source>
</reference>
<keyword evidence="10" id="KW-0269">Exonuclease</keyword>
<keyword evidence="14" id="KW-0234">DNA repair</keyword>
<keyword evidence="11" id="KW-0460">Magnesium</keyword>
<dbReference type="GO" id="GO:0006281">
    <property type="term" value="P:DNA repair"/>
    <property type="evidence" value="ECO:0007669"/>
    <property type="project" value="UniProtKB-KW"/>
</dbReference>
<evidence type="ECO:0000256" key="17">
    <source>
        <dbReference type="SAM" id="Phobius"/>
    </source>
</evidence>
<dbReference type="InterPro" id="IPR006084">
    <property type="entry name" value="XPG/Rad2"/>
</dbReference>
<evidence type="ECO:0000256" key="5">
    <source>
        <dbReference type="ARBA" id="ARBA00022722"/>
    </source>
</evidence>
<evidence type="ECO:0000256" key="12">
    <source>
        <dbReference type="ARBA" id="ARBA00022881"/>
    </source>
</evidence>
<sequence length="483" mass="54113">MGIQGLLPLLKSIMVPIHIKELEGCSVAVDTYSWLHKGALSCSTQLCKGLPTSRHIEYCMHRVNLLRHYGVKPVLVFDGGLLPMKIEQENKRARTRKENLVRAIEHESNGNSAAAYECYQKAVDISPSIAHELIQVLRKENVLYVVAPYEADAQMTFLSVSKQVDAVITEDSDLIPFGCHRIIFKMDNGCDYQQSLPGMGLKRAHALITKFKSYDKVIKHLRYSTMSVPPLYEESFKKAILTFRHQRVYDPTMKDIVHMSDLPDNIDNDLEFLGPYPSNRIYVTFLLFIQLFYIFLKFFGLYLNVKYIDTTTYSYSNTCYLSGNFSPGESSTSAPVANVTPRYKNSKQETGKKKLDLPVQKNLLTKYFCFASLEAKRNFKAPQLSPKSPSLVIHTSLSPSNNGSDEAASCNTSCSSASLVVSKSESNNLHSNNVESCFPDGVHEFMESPSPGVVDEKGPPESILLQNIGHSMHRPCQALLKGV</sequence>
<dbReference type="InterPro" id="IPR006086">
    <property type="entry name" value="XPG-I_dom"/>
</dbReference>
<evidence type="ECO:0000313" key="20">
    <source>
        <dbReference type="EMBL" id="KAJ6728395.1"/>
    </source>
</evidence>
<comment type="function">
    <text evidence="16">Putative 5'-&gt;3' double-stranded DNA exonuclease which may also contain a cryptic 3'-&gt;5' double-stranded DNA exonuclease activity. May be involved in DNA mismatch repair (MMR).</text>
</comment>
<evidence type="ECO:0000256" key="13">
    <source>
        <dbReference type="ARBA" id="ARBA00023125"/>
    </source>
</evidence>
<keyword evidence="21" id="KW-1185">Reference proteome</keyword>
<comment type="cofactor">
    <cofactor evidence="1">
        <name>Mg(2+)</name>
        <dbReference type="ChEBI" id="CHEBI:18420"/>
    </cofactor>
</comment>
<name>A0A9Q0UEA9_9ROSI</name>
<dbReference type="SUPFAM" id="SSF88723">
    <property type="entry name" value="PIN domain-like"/>
    <property type="match status" value="1"/>
</dbReference>
<dbReference type="EMBL" id="JAPFFM010000012">
    <property type="protein sequence ID" value="KAJ6728395.1"/>
    <property type="molecule type" value="Genomic_DNA"/>
</dbReference>
<evidence type="ECO:0000256" key="2">
    <source>
        <dbReference type="ARBA" id="ARBA00004123"/>
    </source>
</evidence>
<dbReference type="Gene3D" id="3.40.50.1010">
    <property type="entry name" value="5'-nuclease"/>
    <property type="match status" value="1"/>
</dbReference>
<dbReference type="PANTHER" id="PTHR11081:SF65">
    <property type="entry name" value="DNA DAMAGE-INDUCIBLE PROTEIN DIN7-RELATED"/>
    <property type="match status" value="1"/>
</dbReference>
<accession>A0A9Q0UEA9</accession>
<comment type="caution">
    <text evidence="20">The sequence shown here is derived from an EMBL/GenBank/DDBJ whole genome shotgun (WGS) entry which is preliminary data.</text>
</comment>
<reference evidence="20" key="2">
    <citation type="journal article" date="2023" name="Int. J. Mol. Sci.">
        <title>De Novo Assembly and Annotation of 11 Diverse Shrub Willow (Salix) Genomes Reveals Novel Gene Organization in Sex-Linked Regions.</title>
        <authorList>
            <person name="Hyden B."/>
            <person name="Feng K."/>
            <person name="Yates T.B."/>
            <person name="Jawdy S."/>
            <person name="Cereghino C."/>
            <person name="Smart L.B."/>
            <person name="Muchero W."/>
        </authorList>
    </citation>
    <scope>NUCLEOTIDE SEQUENCE</scope>
    <source>
        <tissue evidence="20">Shoot tip</tissue>
    </source>
</reference>
<keyword evidence="5" id="KW-0540">Nuclease</keyword>
<dbReference type="CDD" id="cd09857">
    <property type="entry name" value="PIN_EXO1"/>
    <property type="match status" value="1"/>
</dbReference>
<dbReference type="InterPro" id="IPR029060">
    <property type="entry name" value="PIN-like_dom_sf"/>
</dbReference>
<dbReference type="SMART" id="SM00485">
    <property type="entry name" value="XPGN"/>
    <property type="match status" value="1"/>
</dbReference>
<comment type="similarity">
    <text evidence="3">Belongs to the XPG/RAD2 endonuclease family. EXO1 subfamily.</text>
</comment>
<comment type="subcellular location">
    <subcellularLocation>
        <location evidence="2">Nucleus</location>
    </subcellularLocation>
</comment>